<reference evidence="2" key="1">
    <citation type="submission" date="2014-09" db="EMBL/GenBank/DDBJ databases">
        <authorList>
            <person name="Mudge J."/>
            <person name="Ramaraj T."/>
            <person name="Lindquist I.E."/>
            <person name="Bharti A.K."/>
            <person name="Sundararajan A."/>
            <person name="Cameron C.T."/>
            <person name="Woodward J.E."/>
            <person name="May G.D."/>
            <person name="Brubaker C."/>
            <person name="Broadhvest J."/>
            <person name="Wilkins T.A."/>
        </authorList>
    </citation>
    <scope>NUCLEOTIDE SEQUENCE</scope>
    <source>
        <strain evidence="2">cv. AKA8401</strain>
    </source>
</reference>
<organism evidence="1 2">
    <name type="scientific">Gossypium arboreum</name>
    <name type="common">Tree cotton</name>
    <name type="synonym">Gossypium nanking</name>
    <dbReference type="NCBI Taxonomy" id="29729"/>
    <lineage>
        <taxon>Eukaryota</taxon>
        <taxon>Viridiplantae</taxon>
        <taxon>Streptophyta</taxon>
        <taxon>Embryophyta</taxon>
        <taxon>Tracheophyta</taxon>
        <taxon>Spermatophyta</taxon>
        <taxon>Magnoliopsida</taxon>
        <taxon>eudicotyledons</taxon>
        <taxon>Gunneridae</taxon>
        <taxon>Pentapetalae</taxon>
        <taxon>rosids</taxon>
        <taxon>malvids</taxon>
        <taxon>Malvales</taxon>
        <taxon>Malvaceae</taxon>
        <taxon>Malvoideae</taxon>
        <taxon>Gossypium</taxon>
    </lineage>
</organism>
<keyword evidence="2" id="KW-1185">Reference proteome</keyword>
<proteinExistence type="predicted"/>
<evidence type="ECO:0000313" key="2">
    <source>
        <dbReference type="Proteomes" id="UP000032142"/>
    </source>
</evidence>
<protein>
    <submittedName>
        <fullName evidence="1">Uncharacterized protein</fullName>
    </submittedName>
</protein>
<dbReference type="EMBL" id="KN404959">
    <property type="protein sequence ID" value="KHG15933.1"/>
    <property type="molecule type" value="Genomic_DNA"/>
</dbReference>
<sequence length="10" mass="1088">MAVWLNGQAV</sequence>
<name>A0A0B0NN12_GOSAR</name>
<accession>A0A0B0NN12</accession>
<evidence type="ECO:0000313" key="1">
    <source>
        <dbReference type="EMBL" id="KHG15933.1"/>
    </source>
</evidence>
<dbReference type="Proteomes" id="UP000032142">
    <property type="component" value="Unassembled WGS sequence"/>
</dbReference>
<gene>
    <name evidence="1" type="ORF">F383_23581</name>
</gene>